<comment type="caution">
    <text evidence="2">The sequence shown here is derived from an EMBL/GenBank/DDBJ whole genome shotgun (WGS) entry which is preliminary data.</text>
</comment>
<reference evidence="2 3" key="1">
    <citation type="submission" date="2019-07" db="EMBL/GenBank/DDBJ databases">
        <title>Description of 53C-WASEF.</title>
        <authorList>
            <person name="Pitt A."/>
            <person name="Hahn M.W."/>
        </authorList>
    </citation>
    <scope>NUCLEOTIDE SEQUENCE [LARGE SCALE GENOMIC DNA]</scope>
    <source>
        <strain evidence="2 3">53C-WASEF</strain>
    </source>
</reference>
<dbReference type="Proteomes" id="UP000315648">
    <property type="component" value="Unassembled WGS sequence"/>
</dbReference>
<dbReference type="RefSeq" id="WP_144228976.1">
    <property type="nucleotide sequence ID" value="NZ_CBCRVV010000002.1"/>
</dbReference>
<sequence length="80" mass="8466">MKSFLSNRAQHDQPSLGRETASGEGLARLQHAHSGPADRAASAAGHSVECVKDGDKVVRLIVTCSCGERIEVDCLYPSTS</sequence>
<proteinExistence type="predicted"/>
<evidence type="ECO:0000313" key="3">
    <source>
        <dbReference type="Proteomes" id="UP000315648"/>
    </source>
</evidence>
<organism evidence="2 3">
    <name type="scientific">Rariglobus hedericola</name>
    <dbReference type="NCBI Taxonomy" id="2597822"/>
    <lineage>
        <taxon>Bacteria</taxon>
        <taxon>Pseudomonadati</taxon>
        <taxon>Verrucomicrobiota</taxon>
        <taxon>Opitutia</taxon>
        <taxon>Opitutales</taxon>
        <taxon>Opitutaceae</taxon>
        <taxon>Rariglobus</taxon>
    </lineage>
</organism>
<protein>
    <submittedName>
        <fullName evidence="2">Uncharacterized protein</fullName>
    </submittedName>
</protein>
<evidence type="ECO:0000313" key="2">
    <source>
        <dbReference type="EMBL" id="TSJ78635.1"/>
    </source>
</evidence>
<feature type="region of interest" description="Disordered" evidence="1">
    <location>
        <begin position="1"/>
        <end position="45"/>
    </location>
</feature>
<evidence type="ECO:0000256" key="1">
    <source>
        <dbReference type="SAM" id="MobiDB-lite"/>
    </source>
</evidence>
<dbReference type="EMBL" id="VMBG01000001">
    <property type="protein sequence ID" value="TSJ78635.1"/>
    <property type="molecule type" value="Genomic_DNA"/>
</dbReference>
<name>A0A556QPR8_9BACT</name>
<dbReference type="OrthoDB" id="198843at2"/>
<keyword evidence="3" id="KW-1185">Reference proteome</keyword>
<gene>
    <name evidence="2" type="ORF">FPL22_04845</name>
</gene>
<dbReference type="AlphaFoldDB" id="A0A556QPR8"/>
<accession>A0A556QPR8</accession>